<feature type="coiled-coil region" evidence="1">
    <location>
        <begin position="10"/>
        <end position="78"/>
    </location>
</feature>
<evidence type="ECO:0000313" key="3">
    <source>
        <dbReference type="EMBL" id="CAG9319708.1"/>
    </source>
</evidence>
<feature type="compositionally biased region" description="Acidic residues" evidence="2">
    <location>
        <begin position="109"/>
        <end position="125"/>
    </location>
</feature>
<accession>A0AAU9J6X3</accession>
<evidence type="ECO:0000313" key="4">
    <source>
        <dbReference type="Proteomes" id="UP001162131"/>
    </source>
</evidence>
<dbReference type="AlphaFoldDB" id="A0AAU9J6X3"/>
<gene>
    <name evidence="3" type="ORF">BSTOLATCC_MIC24257</name>
</gene>
<keyword evidence="4" id="KW-1185">Reference proteome</keyword>
<protein>
    <submittedName>
        <fullName evidence="3">Uncharacterized protein</fullName>
    </submittedName>
</protein>
<feature type="region of interest" description="Disordered" evidence="2">
    <location>
        <begin position="163"/>
        <end position="188"/>
    </location>
</feature>
<dbReference type="EMBL" id="CAJZBQ010000023">
    <property type="protein sequence ID" value="CAG9319708.1"/>
    <property type="molecule type" value="Genomic_DNA"/>
</dbReference>
<evidence type="ECO:0000256" key="2">
    <source>
        <dbReference type="SAM" id="MobiDB-lite"/>
    </source>
</evidence>
<proteinExistence type="predicted"/>
<dbReference type="Proteomes" id="UP001162131">
    <property type="component" value="Unassembled WGS sequence"/>
</dbReference>
<name>A0AAU9J6X3_9CILI</name>
<evidence type="ECO:0000256" key="1">
    <source>
        <dbReference type="SAM" id="Coils"/>
    </source>
</evidence>
<organism evidence="3 4">
    <name type="scientific">Blepharisma stoltei</name>
    <dbReference type="NCBI Taxonomy" id="1481888"/>
    <lineage>
        <taxon>Eukaryota</taxon>
        <taxon>Sar</taxon>
        <taxon>Alveolata</taxon>
        <taxon>Ciliophora</taxon>
        <taxon>Postciliodesmatophora</taxon>
        <taxon>Heterotrichea</taxon>
        <taxon>Heterotrichida</taxon>
        <taxon>Blepharismidae</taxon>
        <taxon>Blepharisma</taxon>
    </lineage>
</organism>
<comment type="caution">
    <text evidence="3">The sequence shown here is derived from an EMBL/GenBank/DDBJ whole genome shotgun (WGS) entry which is preliminary data.</text>
</comment>
<sequence>MGCDYSKEVKKDFTSRIKQIQNKIAALVKRKSQLEELLHEMGTPKEPSITEDDIRSELNRRLERLEEMIKEIHKLNKLGNSDTFTPSNFRSYNSVKIEESVKFEKKEESFEEDSEQSEEKEESDIKEEASQKKTHVVFNVAAIIEDPSIKAIIEKKRKMLEGKNKAANESLSTELKETGSLVDNQSVV</sequence>
<feature type="region of interest" description="Disordered" evidence="2">
    <location>
        <begin position="101"/>
        <end position="132"/>
    </location>
</feature>
<reference evidence="3" key="1">
    <citation type="submission" date="2021-09" db="EMBL/GenBank/DDBJ databases">
        <authorList>
            <consortium name="AG Swart"/>
            <person name="Singh M."/>
            <person name="Singh A."/>
            <person name="Seah K."/>
            <person name="Emmerich C."/>
        </authorList>
    </citation>
    <scope>NUCLEOTIDE SEQUENCE</scope>
    <source>
        <strain evidence="3">ATCC30299</strain>
    </source>
</reference>
<keyword evidence="1" id="KW-0175">Coiled coil</keyword>